<protein>
    <submittedName>
        <fullName evidence="1">Uncharacterized protein</fullName>
    </submittedName>
</protein>
<accession>A0A4Y2KIM6</accession>
<name>A0A4Y2KIM6_ARAVE</name>
<dbReference type="EMBL" id="BGPR01004689">
    <property type="protein sequence ID" value="GBN02271.1"/>
    <property type="molecule type" value="Genomic_DNA"/>
</dbReference>
<comment type="caution">
    <text evidence="1">The sequence shown here is derived from an EMBL/GenBank/DDBJ whole genome shotgun (WGS) entry which is preliminary data.</text>
</comment>
<dbReference type="AlphaFoldDB" id="A0A4Y2KIM6"/>
<proteinExistence type="predicted"/>
<keyword evidence="2" id="KW-1185">Reference proteome</keyword>
<organism evidence="1 2">
    <name type="scientific">Araneus ventricosus</name>
    <name type="common">Orbweaver spider</name>
    <name type="synonym">Epeira ventricosa</name>
    <dbReference type="NCBI Taxonomy" id="182803"/>
    <lineage>
        <taxon>Eukaryota</taxon>
        <taxon>Metazoa</taxon>
        <taxon>Ecdysozoa</taxon>
        <taxon>Arthropoda</taxon>
        <taxon>Chelicerata</taxon>
        <taxon>Arachnida</taxon>
        <taxon>Araneae</taxon>
        <taxon>Araneomorphae</taxon>
        <taxon>Entelegynae</taxon>
        <taxon>Araneoidea</taxon>
        <taxon>Araneidae</taxon>
        <taxon>Araneus</taxon>
    </lineage>
</organism>
<evidence type="ECO:0000313" key="1">
    <source>
        <dbReference type="EMBL" id="GBN02271.1"/>
    </source>
</evidence>
<evidence type="ECO:0000313" key="2">
    <source>
        <dbReference type="Proteomes" id="UP000499080"/>
    </source>
</evidence>
<reference evidence="1 2" key="1">
    <citation type="journal article" date="2019" name="Sci. Rep.">
        <title>Orb-weaving spider Araneus ventricosus genome elucidates the spidroin gene catalogue.</title>
        <authorList>
            <person name="Kono N."/>
            <person name="Nakamura H."/>
            <person name="Ohtoshi R."/>
            <person name="Moran D.A.P."/>
            <person name="Shinohara A."/>
            <person name="Yoshida Y."/>
            <person name="Fujiwara M."/>
            <person name="Mori M."/>
            <person name="Tomita M."/>
            <person name="Arakawa K."/>
        </authorList>
    </citation>
    <scope>NUCLEOTIDE SEQUENCE [LARGE SCALE GENOMIC DNA]</scope>
</reference>
<sequence length="90" mass="9965">MAVNVTRVKGGQTALVHPSLERCREICKATRVKGGQTALVHPSLERCREICKATRLRNGTTGRNSTDHIPQVRISSDQRFCQATRHGNKA</sequence>
<dbReference type="Proteomes" id="UP000499080">
    <property type="component" value="Unassembled WGS sequence"/>
</dbReference>
<gene>
    <name evidence="1" type="ORF">AVEN_209048_1</name>
</gene>